<dbReference type="Gene3D" id="3.40.630.30">
    <property type="match status" value="1"/>
</dbReference>
<evidence type="ECO:0000259" key="1">
    <source>
        <dbReference type="PROSITE" id="PS51186"/>
    </source>
</evidence>
<sequence length="177" mass="19618">MPSRTSTELQHLFHPSTADLPDILGIQAQCYHSIQPESSASMEAKLKASPRTCFMARGPSGEALGYLLALPWMANQLPELDASHCHLPETPDCLYLHDLAIAPRARGSGTASLLIRHFLQSLAESTLPVARLIAIQQSAPFWQRHAFRPVEPTGALREKIRSYGDDAQLMERRRKPA</sequence>
<protein>
    <submittedName>
        <fullName evidence="2">GNAT family N-acetyltransferase</fullName>
    </submittedName>
</protein>
<dbReference type="Proteomes" id="UP000278006">
    <property type="component" value="Unassembled WGS sequence"/>
</dbReference>
<dbReference type="InterPro" id="IPR016181">
    <property type="entry name" value="Acyl_CoA_acyltransferase"/>
</dbReference>
<proteinExistence type="predicted"/>
<dbReference type="OrthoDB" id="359414at2"/>
<dbReference type="AlphaFoldDB" id="A0A3M6QUP5"/>
<evidence type="ECO:0000313" key="3">
    <source>
        <dbReference type="Proteomes" id="UP000278006"/>
    </source>
</evidence>
<dbReference type="EMBL" id="RDQO01000002">
    <property type="protein sequence ID" value="RMX06683.1"/>
    <property type="molecule type" value="Genomic_DNA"/>
</dbReference>
<evidence type="ECO:0000313" key="2">
    <source>
        <dbReference type="EMBL" id="RMX06683.1"/>
    </source>
</evidence>
<keyword evidence="2" id="KW-0808">Transferase</keyword>
<reference evidence="2 3" key="1">
    <citation type="submission" date="2018-10" db="EMBL/GenBank/DDBJ databases">
        <title>Draft genome of Cortibacter populi DSM10536.</title>
        <authorList>
            <person name="Bernier A.-M."/>
            <person name="Bernard K."/>
        </authorList>
    </citation>
    <scope>NUCLEOTIDE SEQUENCE [LARGE SCALE GENOMIC DNA]</scope>
    <source>
        <strain evidence="2 3">DSM 105136</strain>
    </source>
</reference>
<dbReference type="RefSeq" id="WP_122228435.1">
    <property type="nucleotide sequence ID" value="NZ_RDQO01000002.1"/>
</dbReference>
<gene>
    <name evidence="2" type="ORF">D8I35_09265</name>
</gene>
<keyword evidence="3" id="KW-1185">Reference proteome</keyword>
<dbReference type="InterPro" id="IPR000182">
    <property type="entry name" value="GNAT_dom"/>
</dbReference>
<organism evidence="2 3">
    <name type="scientific">Corticibacter populi</name>
    <dbReference type="NCBI Taxonomy" id="1550736"/>
    <lineage>
        <taxon>Bacteria</taxon>
        <taxon>Pseudomonadati</taxon>
        <taxon>Pseudomonadota</taxon>
        <taxon>Betaproteobacteria</taxon>
        <taxon>Burkholderiales</taxon>
        <taxon>Comamonadaceae</taxon>
        <taxon>Corticibacter</taxon>
    </lineage>
</organism>
<accession>A0A3M6QUP5</accession>
<comment type="caution">
    <text evidence="2">The sequence shown here is derived from an EMBL/GenBank/DDBJ whole genome shotgun (WGS) entry which is preliminary data.</text>
</comment>
<dbReference type="Pfam" id="PF00583">
    <property type="entry name" value="Acetyltransf_1"/>
    <property type="match status" value="1"/>
</dbReference>
<dbReference type="PROSITE" id="PS51186">
    <property type="entry name" value="GNAT"/>
    <property type="match status" value="1"/>
</dbReference>
<name>A0A3M6QUP5_9BURK</name>
<dbReference type="CDD" id="cd04301">
    <property type="entry name" value="NAT_SF"/>
    <property type="match status" value="1"/>
</dbReference>
<dbReference type="GO" id="GO:0016747">
    <property type="term" value="F:acyltransferase activity, transferring groups other than amino-acyl groups"/>
    <property type="evidence" value="ECO:0007669"/>
    <property type="project" value="InterPro"/>
</dbReference>
<dbReference type="SUPFAM" id="SSF55729">
    <property type="entry name" value="Acyl-CoA N-acyltransferases (Nat)"/>
    <property type="match status" value="1"/>
</dbReference>
<feature type="domain" description="N-acetyltransferase" evidence="1">
    <location>
        <begin position="7"/>
        <end position="175"/>
    </location>
</feature>